<comment type="subcellular location">
    <subcellularLocation>
        <location evidence="1">Nucleus</location>
    </subcellularLocation>
</comment>
<dbReference type="eggNOG" id="ENOG502RPVT">
    <property type="taxonomic scope" value="Eukaryota"/>
</dbReference>
<evidence type="ECO:0000313" key="8">
    <source>
        <dbReference type="EMBL" id="OCT49934.1"/>
    </source>
</evidence>
<sequence>MSDRRTEVRRTRGGCVTCKRRWVFQYSKRPSPGLSMHWLNVFYPVRKKKCDLTRPSCQACQRLGLHCEGYLPRLLWEDDPVREGIRRRGPPKSKKQAPPGAIADNRDMTAVVMGGIQGTTTTSRSQVKHVPSTLSATASLSHIVHAEGSGTPLESLLWDHYINCFARKYPTCSNSENPFLSCLIPVAVRYEPVRFALLALSGLNAASRNFPSLQLSTKVFRLRALEGCQNMYSGSRSRDKPKSAEDFFILCSPQVLLTLDEADKLCLVTTALMLALFGKLSGQDYDSFRPYLEFAQYYFTCKTTADSTLAGVFTTPLPLFLHSLVTYNHLLAMIAITQPPLMVDRRLQVPSFLPLSRCPPQDFVSLLWCIGNDVENVGLADFDLWNGDFNFLPSFSTRSVRPPDAQGHVRGRIFQSATGTMHANVQDEQATVQEIYRTSSRIYFFRQLRDRVDLIHSNTTRAYPPFVAQAQIRKFTKFAMGILRALPRDSVFNSALLFPLGIIGPELTCENDQAFVLQKLKLLQETLYFEVFRLFAEDLAKSWAQSHSCDHAARADGRHKTAIRLIG</sequence>
<organism evidence="8 9">
    <name type="scientific">Cladophialophora carrionii</name>
    <dbReference type="NCBI Taxonomy" id="86049"/>
    <lineage>
        <taxon>Eukaryota</taxon>
        <taxon>Fungi</taxon>
        <taxon>Dikarya</taxon>
        <taxon>Ascomycota</taxon>
        <taxon>Pezizomycotina</taxon>
        <taxon>Eurotiomycetes</taxon>
        <taxon>Chaetothyriomycetidae</taxon>
        <taxon>Chaetothyriales</taxon>
        <taxon>Herpotrichiellaceae</taxon>
        <taxon>Cladophialophora</taxon>
    </lineage>
</organism>
<dbReference type="VEuPathDB" id="FungiDB:G647_08849"/>
<dbReference type="VEuPathDB" id="FungiDB:CLCR_06976"/>
<evidence type="ECO:0000256" key="4">
    <source>
        <dbReference type="ARBA" id="ARBA00023163"/>
    </source>
</evidence>
<proteinExistence type="predicted"/>
<keyword evidence="9" id="KW-1185">Reference proteome</keyword>
<comment type="caution">
    <text evidence="8">The sequence shown here is derived from an EMBL/GenBank/DDBJ whole genome shotgun (WGS) entry which is preliminary data.</text>
</comment>
<evidence type="ECO:0000313" key="9">
    <source>
        <dbReference type="Proteomes" id="UP000094526"/>
    </source>
</evidence>
<dbReference type="GO" id="GO:0005634">
    <property type="term" value="C:nucleus"/>
    <property type="evidence" value="ECO:0007669"/>
    <property type="project" value="UniProtKB-SubCell"/>
</dbReference>
<dbReference type="GO" id="GO:0000981">
    <property type="term" value="F:DNA-binding transcription factor activity, RNA polymerase II-specific"/>
    <property type="evidence" value="ECO:0007669"/>
    <property type="project" value="InterPro"/>
</dbReference>
<keyword evidence="5" id="KW-0539">Nucleus</keyword>
<keyword evidence="3" id="KW-0238">DNA-binding</keyword>
<keyword evidence="2" id="KW-0805">Transcription regulation</keyword>
<evidence type="ECO:0000256" key="6">
    <source>
        <dbReference type="SAM" id="MobiDB-lite"/>
    </source>
</evidence>
<evidence type="ECO:0000259" key="7">
    <source>
        <dbReference type="Pfam" id="PF00172"/>
    </source>
</evidence>
<name>A0A1C1CN44_9EURO</name>
<feature type="region of interest" description="Disordered" evidence="6">
    <location>
        <begin position="82"/>
        <end position="103"/>
    </location>
</feature>
<evidence type="ECO:0000256" key="3">
    <source>
        <dbReference type="ARBA" id="ARBA00023125"/>
    </source>
</evidence>
<accession>A0A1C1CN44</accession>
<evidence type="ECO:0000256" key="1">
    <source>
        <dbReference type="ARBA" id="ARBA00004123"/>
    </source>
</evidence>
<protein>
    <recommendedName>
        <fullName evidence="7">Zn(2)-C6 fungal-type domain-containing protein</fullName>
    </recommendedName>
</protein>
<dbReference type="EMBL" id="LGRB01000010">
    <property type="protein sequence ID" value="OCT49934.1"/>
    <property type="molecule type" value="Genomic_DNA"/>
</dbReference>
<gene>
    <name evidence="8" type="ORF">CLCR_06976</name>
</gene>
<dbReference type="CDD" id="cd00067">
    <property type="entry name" value="GAL4"/>
    <property type="match status" value="1"/>
</dbReference>
<dbReference type="InterPro" id="IPR001138">
    <property type="entry name" value="Zn2Cys6_DnaBD"/>
</dbReference>
<dbReference type="Proteomes" id="UP000094526">
    <property type="component" value="Unassembled WGS sequence"/>
</dbReference>
<dbReference type="InterPro" id="IPR021858">
    <property type="entry name" value="Fun_TF"/>
</dbReference>
<dbReference type="Pfam" id="PF11951">
    <property type="entry name" value="Fungal_trans_2"/>
    <property type="match status" value="2"/>
</dbReference>
<dbReference type="GO" id="GO:0008270">
    <property type="term" value="F:zinc ion binding"/>
    <property type="evidence" value="ECO:0007669"/>
    <property type="project" value="InterPro"/>
</dbReference>
<feature type="domain" description="Zn(2)-C6 fungal-type" evidence="7">
    <location>
        <begin position="46"/>
        <end position="73"/>
    </location>
</feature>
<dbReference type="InterPro" id="IPR036864">
    <property type="entry name" value="Zn2-C6_fun-type_DNA-bd_sf"/>
</dbReference>
<dbReference type="PANTHER" id="PTHR37534:SF7">
    <property type="entry name" value="TRANSCRIPTIONAL ACTIVATOR PROTEIN UGA3"/>
    <property type="match status" value="1"/>
</dbReference>
<dbReference type="AlphaFoldDB" id="A0A1C1CN44"/>
<dbReference type="STRING" id="86049.A0A1C1CN44"/>
<reference evidence="9" key="1">
    <citation type="submission" date="2015-07" db="EMBL/GenBank/DDBJ databases">
        <authorList>
            <person name="Teixeira M.M."/>
            <person name="Souza R.C."/>
            <person name="Almeida L.G."/>
            <person name="Vicente V.A."/>
            <person name="de Hoog S."/>
            <person name="Bocca A.L."/>
            <person name="de Almeida S.R."/>
            <person name="Vasconcelos A.T."/>
            <person name="Felipe M.S."/>
        </authorList>
    </citation>
    <scope>NUCLEOTIDE SEQUENCE [LARGE SCALE GENOMIC DNA]</scope>
    <source>
        <strain evidence="9">KSF</strain>
    </source>
</reference>
<dbReference type="GO" id="GO:0045944">
    <property type="term" value="P:positive regulation of transcription by RNA polymerase II"/>
    <property type="evidence" value="ECO:0007669"/>
    <property type="project" value="TreeGrafter"/>
</dbReference>
<dbReference type="SUPFAM" id="SSF57701">
    <property type="entry name" value="Zn2/Cys6 DNA-binding domain"/>
    <property type="match status" value="1"/>
</dbReference>
<dbReference type="PANTHER" id="PTHR37534">
    <property type="entry name" value="TRANSCRIPTIONAL ACTIVATOR PROTEIN UGA3"/>
    <property type="match status" value="1"/>
</dbReference>
<keyword evidence="4" id="KW-0804">Transcription</keyword>
<dbReference type="OrthoDB" id="3251668at2759"/>
<dbReference type="GO" id="GO:0000976">
    <property type="term" value="F:transcription cis-regulatory region binding"/>
    <property type="evidence" value="ECO:0007669"/>
    <property type="project" value="TreeGrafter"/>
</dbReference>
<evidence type="ECO:0000256" key="5">
    <source>
        <dbReference type="ARBA" id="ARBA00023242"/>
    </source>
</evidence>
<evidence type="ECO:0000256" key="2">
    <source>
        <dbReference type="ARBA" id="ARBA00023015"/>
    </source>
</evidence>
<dbReference type="Pfam" id="PF00172">
    <property type="entry name" value="Zn_clus"/>
    <property type="match status" value="1"/>
</dbReference>